<evidence type="ECO:0000313" key="1">
    <source>
        <dbReference type="EMBL" id="KAJ7987977.1"/>
    </source>
</evidence>
<reference evidence="1" key="1">
    <citation type="submission" date="2021-05" db="EMBL/GenBank/DDBJ databases">
        <authorList>
            <person name="Pan Q."/>
            <person name="Jouanno E."/>
            <person name="Zahm M."/>
            <person name="Klopp C."/>
            <person name="Cabau C."/>
            <person name="Louis A."/>
            <person name="Berthelot C."/>
            <person name="Parey E."/>
            <person name="Roest Crollius H."/>
            <person name="Montfort J."/>
            <person name="Robinson-Rechavi M."/>
            <person name="Bouchez O."/>
            <person name="Lampietro C."/>
            <person name="Lopez Roques C."/>
            <person name="Donnadieu C."/>
            <person name="Postlethwait J."/>
            <person name="Bobe J."/>
            <person name="Dillon D."/>
            <person name="Chandos A."/>
            <person name="von Hippel F."/>
            <person name="Guiguen Y."/>
        </authorList>
    </citation>
    <scope>NUCLEOTIDE SEQUENCE</scope>
    <source>
        <strain evidence="1">YG-Jan2019</strain>
    </source>
</reference>
<protein>
    <submittedName>
        <fullName evidence="1">Uncharacterized protein</fullName>
    </submittedName>
</protein>
<dbReference type="Proteomes" id="UP001157502">
    <property type="component" value="Chromosome 31"/>
</dbReference>
<dbReference type="EMBL" id="CM055758">
    <property type="protein sequence ID" value="KAJ7987977.1"/>
    <property type="molecule type" value="Genomic_DNA"/>
</dbReference>
<organism evidence="1 2">
    <name type="scientific">Dallia pectoralis</name>
    <name type="common">Alaska blackfish</name>
    <dbReference type="NCBI Taxonomy" id="75939"/>
    <lineage>
        <taxon>Eukaryota</taxon>
        <taxon>Metazoa</taxon>
        <taxon>Chordata</taxon>
        <taxon>Craniata</taxon>
        <taxon>Vertebrata</taxon>
        <taxon>Euteleostomi</taxon>
        <taxon>Actinopterygii</taxon>
        <taxon>Neopterygii</taxon>
        <taxon>Teleostei</taxon>
        <taxon>Protacanthopterygii</taxon>
        <taxon>Esociformes</taxon>
        <taxon>Umbridae</taxon>
        <taxon>Dallia</taxon>
    </lineage>
</organism>
<sequence>ACINRDALDSLLGREVCACVFTFLLSSYIQSSLFSSIQPLFYSSTLKGTLSVSLVLDVRVTFMDVGSPSNDHHHILLLQNTSS</sequence>
<comment type="caution">
    <text evidence="1">The sequence shown here is derived from an EMBL/GenBank/DDBJ whole genome shotgun (WGS) entry which is preliminary data.</text>
</comment>
<keyword evidence="2" id="KW-1185">Reference proteome</keyword>
<name>A0ACC2F9N2_DALPE</name>
<gene>
    <name evidence="1" type="ORF">DPEC_G00318850</name>
</gene>
<accession>A0ACC2F9N2</accession>
<proteinExistence type="predicted"/>
<evidence type="ECO:0000313" key="2">
    <source>
        <dbReference type="Proteomes" id="UP001157502"/>
    </source>
</evidence>
<feature type="non-terminal residue" evidence="1">
    <location>
        <position position="1"/>
    </location>
</feature>